<comment type="caution">
    <text evidence="1">The sequence shown here is derived from an EMBL/GenBank/DDBJ whole genome shotgun (WGS) entry which is preliminary data.</text>
</comment>
<proteinExistence type="predicted"/>
<evidence type="ECO:0000313" key="1">
    <source>
        <dbReference type="EMBL" id="TEB18191.1"/>
    </source>
</evidence>
<keyword evidence="2" id="KW-1185">Reference proteome</keyword>
<sequence length="400" mass="45655">MGQKCTVMGGNYLLPGAFKLSVPEDSDETPSMTSTVEPTFPLEIQHHIVDMLEDCPEALRHISATSKALLPRARQQIFRTIKIQSFKCIVDLASLLGSRHCTIPTEADTLELDFEFPRPGRKLGYDTDTIFGAIMDTFEHFTFSFRSILLNMPWVYSKNLDWTNLHQCTSLRKFVIAGSHVWLDDITRLLYYTERLEVLIIDASFKSDSSPSMFTNISNRNPPCRVPPTLKELALSAEALPFLRWMCHVEPAVSLNVLRIKIDDIGSHFPNFLWLPTFMERFGGQLVHLYFWFEPGPRFRERETHQVLGETLQCAPKLRQFKCLLPTPIYEDEIAEFLEFIPPYMRPSMVLELVCGRDIGVDETPFWEAPSLQACMAASEDGPNAIRVVVTGLELDLMDL</sequence>
<evidence type="ECO:0008006" key="3">
    <source>
        <dbReference type="Google" id="ProtNLM"/>
    </source>
</evidence>
<accession>A0A4Y7S9R7</accession>
<dbReference type="Proteomes" id="UP000298030">
    <property type="component" value="Unassembled WGS sequence"/>
</dbReference>
<gene>
    <name evidence="1" type="ORF">FA13DRAFT_1803990</name>
</gene>
<evidence type="ECO:0000313" key="2">
    <source>
        <dbReference type="Proteomes" id="UP000298030"/>
    </source>
</evidence>
<protein>
    <recommendedName>
        <fullName evidence="3">F-box domain-containing protein</fullName>
    </recommendedName>
</protein>
<organism evidence="1 2">
    <name type="scientific">Coprinellus micaceus</name>
    <name type="common">Glistening ink-cap mushroom</name>
    <name type="synonym">Coprinus micaceus</name>
    <dbReference type="NCBI Taxonomy" id="71717"/>
    <lineage>
        <taxon>Eukaryota</taxon>
        <taxon>Fungi</taxon>
        <taxon>Dikarya</taxon>
        <taxon>Basidiomycota</taxon>
        <taxon>Agaricomycotina</taxon>
        <taxon>Agaricomycetes</taxon>
        <taxon>Agaricomycetidae</taxon>
        <taxon>Agaricales</taxon>
        <taxon>Agaricineae</taxon>
        <taxon>Psathyrellaceae</taxon>
        <taxon>Coprinellus</taxon>
    </lineage>
</organism>
<dbReference type="EMBL" id="QPFP01000281">
    <property type="protein sequence ID" value="TEB18191.1"/>
    <property type="molecule type" value="Genomic_DNA"/>
</dbReference>
<dbReference type="AlphaFoldDB" id="A0A4Y7S9R7"/>
<reference evidence="1 2" key="1">
    <citation type="journal article" date="2019" name="Nat. Ecol. Evol.">
        <title>Megaphylogeny resolves global patterns of mushroom evolution.</title>
        <authorList>
            <person name="Varga T."/>
            <person name="Krizsan K."/>
            <person name="Foldi C."/>
            <person name="Dima B."/>
            <person name="Sanchez-Garcia M."/>
            <person name="Sanchez-Ramirez S."/>
            <person name="Szollosi G.J."/>
            <person name="Szarkandi J.G."/>
            <person name="Papp V."/>
            <person name="Albert L."/>
            <person name="Andreopoulos W."/>
            <person name="Angelini C."/>
            <person name="Antonin V."/>
            <person name="Barry K.W."/>
            <person name="Bougher N.L."/>
            <person name="Buchanan P."/>
            <person name="Buyck B."/>
            <person name="Bense V."/>
            <person name="Catcheside P."/>
            <person name="Chovatia M."/>
            <person name="Cooper J."/>
            <person name="Damon W."/>
            <person name="Desjardin D."/>
            <person name="Finy P."/>
            <person name="Geml J."/>
            <person name="Haridas S."/>
            <person name="Hughes K."/>
            <person name="Justo A."/>
            <person name="Karasinski D."/>
            <person name="Kautmanova I."/>
            <person name="Kiss B."/>
            <person name="Kocsube S."/>
            <person name="Kotiranta H."/>
            <person name="LaButti K.M."/>
            <person name="Lechner B.E."/>
            <person name="Liimatainen K."/>
            <person name="Lipzen A."/>
            <person name="Lukacs Z."/>
            <person name="Mihaltcheva S."/>
            <person name="Morgado L.N."/>
            <person name="Niskanen T."/>
            <person name="Noordeloos M.E."/>
            <person name="Ohm R.A."/>
            <person name="Ortiz-Santana B."/>
            <person name="Ovrebo C."/>
            <person name="Racz N."/>
            <person name="Riley R."/>
            <person name="Savchenko A."/>
            <person name="Shiryaev A."/>
            <person name="Soop K."/>
            <person name="Spirin V."/>
            <person name="Szebenyi C."/>
            <person name="Tomsovsky M."/>
            <person name="Tulloss R.E."/>
            <person name="Uehling J."/>
            <person name="Grigoriev I.V."/>
            <person name="Vagvolgyi C."/>
            <person name="Papp T."/>
            <person name="Martin F.M."/>
            <person name="Miettinen O."/>
            <person name="Hibbett D.S."/>
            <person name="Nagy L.G."/>
        </authorList>
    </citation>
    <scope>NUCLEOTIDE SEQUENCE [LARGE SCALE GENOMIC DNA]</scope>
    <source>
        <strain evidence="1 2">FP101781</strain>
    </source>
</reference>
<dbReference type="OrthoDB" id="3111496at2759"/>
<name>A0A4Y7S9R7_COPMI</name>